<sequence>MRNFKNDNELLGGNEMPTLYELKQSLGMIGQQLKNKNDELSQKATDPNIDMEDIKQLETEKAGLQQRFNIVERQVQDIEEKEKAKVKDKGEAYQSLSDNEKMVKAKAEFYRHAILPNEFEKPSMEAQRLLHALPTGNDSGGDKLLPKTLSKEIVSEPFAKNQLREKARLTNIKGLEIPRVSYTLDDDDFITDVETAKELKAKGDTVKFTTNKFKVFAAISDTVIHGSDVDLVNWVENALQSGLAAKERKDALAVSPKSGLEHMSFYNGSVKEVEGADMYDAIINALADLHEDYRDNATIYMRYADYVKIISVLSNGTTNFFDTPAEKVFGKPVVFTDAAVKPIVGDFNYFGINYDGTTYDTDKDVKKGEYLFVLTAWYDQQRTLDSAFRIAKAKENTGPLPS</sequence>
<name>A0A0E1X581_STAAU</name>
<dbReference type="Pfam" id="PF05065">
    <property type="entry name" value="Phage_capsid"/>
    <property type="match status" value="1"/>
</dbReference>
<evidence type="ECO:0000256" key="1">
    <source>
        <dbReference type="ARBA" id="ARBA00004328"/>
    </source>
</evidence>
<dbReference type="NCBIfam" id="TIGR01554">
    <property type="entry name" value="major_cap_HK97"/>
    <property type="match status" value="1"/>
</dbReference>
<accession>A0A0E1X581</accession>
<comment type="caution">
    <text evidence="4">The sequence shown here is derived from an EMBL/GenBank/DDBJ whole genome shotgun (WGS) entry which is preliminary data.</text>
</comment>
<comment type="subcellular location">
    <subcellularLocation>
        <location evidence="1">Virion</location>
    </subcellularLocation>
</comment>
<protein>
    <submittedName>
        <fullName evidence="4">Putative phage major capsid protein, HK97 family</fullName>
    </submittedName>
</protein>
<dbReference type="InterPro" id="IPR054612">
    <property type="entry name" value="Phage_capsid-like_C"/>
</dbReference>
<gene>
    <name evidence="4" type="ORF">HMPREF0769_12235</name>
</gene>
<reference evidence="4" key="1">
    <citation type="submission" date="2010-05" db="EMBL/GenBank/DDBJ databases">
        <authorList>
            <person name="Muzny D."/>
            <person name="Qin X."/>
            <person name="Buhay C."/>
            <person name="Dugan-Rocha S."/>
            <person name="Ding Y."/>
            <person name="Chen G."/>
            <person name="Hawes A."/>
            <person name="Holder M."/>
            <person name="Jhangiani S."/>
            <person name="Johnson A."/>
            <person name="Khan Z."/>
            <person name="Li Z."/>
            <person name="Liu W."/>
            <person name="Liu X."/>
            <person name="Perez L."/>
            <person name="Shen H."/>
            <person name="Wang Q."/>
            <person name="Watt J."/>
            <person name="Xi L."/>
            <person name="Xin Y."/>
            <person name="Zhou J."/>
            <person name="Deng J."/>
            <person name="Jiang H."/>
            <person name="Liu Y."/>
            <person name="Qu J."/>
            <person name="Song X.-Z."/>
            <person name="Zhang L."/>
            <person name="Villasana D."/>
            <person name="Johnson A."/>
            <person name="Liu J."/>
            <person name="Liyanage D."/>
            <person name="Lorensuhewa L."/>
            <person name="Robinson T."/>
            <person name="Song A."/>
            <person name="Song B.-B."/>
            <person name="Dinh H."/>
            <person name="Thornton R."/>
            <person name="Coyle M."/>
            <person name="Francisco L."/>
            <person name="Jackson L."/>
            <person name="Javaid M."/>
            <person name="Korchina V."/>
            <person name="Kovar C."/>
            <person name="Mata R."/>
            <person name="Mathew T."/>
            <person name="Ngo R."/>
            <person name="Nguyen L."/>
            <person name="Nguyen N."/>
            <person name="Okwuonu G."/>
            <person name="Ongeri F."/>
            <person name="Pham C."/>
            <person name="Simmons D."/>
            <person name="Wilczek-Boney K."/>
            <person name="Hale W."/>
            <person name="Jakkamsetti A."/>
            <person name="Pham P."/>
            <person name="Ruth R."/>
            <person name="San Lucas F."/>
            <person name="Warren J."/>
            <person name="Zhang J."/>
            <person name="Zhao Z."/>
            <person name="Zhou C."/>
            <person name="Zhu D."/>
            <person name="Lee S."/>
            <person name="Bess C."/>
            <person name="Blankenburg K."/>
            <person name="Forbes L."/>
            <person name="Fu Q."/>
            <person name="Gubbala S."/>
            <person name="Hirani K."/>
            <person name="Jayaseelan J.C."/>
            <person name="Lara F."/>
            <person name="Munidasa M."/>
            <person name="Palculict T."/>
            <person name="Patil S."/>
            <person name="Pu L.-L."/>
            <person name="Saada N."/>
            <person name="Tang L."/>
            <person name="Weissenberger G."/>
            <person name="Zhu Y."/>
            <person name="Hemphill L."/>
            <person name="Shang Y."/>
            <person name="Youmans B."/>
            <person name="Ayvaz T."/>
            <person name="Ross M."/>
            <person name="Santibanez J."/>
            <person name="Aqrawi P."/>
            <person name="Gross S."/>
            <person name="Joshi V."/>
            <person name="Fowler G."/>
            <person name="Nazareth L."/>
            <person name="Reid J."/>
            <person name="Worley K."/>
            <person name="Petrosino J."/>
            <person name="Highlander S."/>
            <person name="Gibbs R."/>
        </authorList>
    </citation>
    <scope>NUCLEOTIDE SEQUENCE [LARGE SCALE GENOMIC DNA]</scope>
    <source>
        <strain evidence="4">MN8</strain>
    </source>
</reference>
<dbReference type="InterPro" id="IPR024455">
    <property type="entry name" value="Phage_capsid"/>
</dbReference>
<feature type="coiled-coil region" evidence="2">
    <location>
        <begin position="54"/>
        <end position="81"/>
    </location>
</feature>
<evidence type="ECO:0000259" key="3">
    <source>
        <dbReference type="Pfam" id="PF05065"/>
    </source>
</evidence>
<evidence type="ECO:0000313" key="4">
    <source>
        <dbReference type="EMBL" id="EFH94614.1"/>
    </source>
</evidence>
<dbReference type="EMBL" id="ACJA02000004">
    <property type="protein sequence ID" value="EFH94614.1"/>
    <property type="molecule type" value="Genomic_DNA"/>
</dbReference>
<feature type="domain" description="Phage capsid-like C-terminal" evidence="3">
    <location>
        <begin position="143"/>
        <end position="391"/>
    </location>
</feature>
<proteinExistence type="predicted"/>
<keyword evidence="2" id="KW-0175">Coiled coil</keyword>
<evidence type="ECO:0000256" key="2">
    <source>
        <dbReference type="SAM" id="Coils"/>
    </source>
</evidence>
<dbReference type="HOGENOM" id="CLU_062189_0_0_9"/>
<dbReference type="AlphaFoldDB" id="A0A0E1X581"/>
<dbReference type="Proteomes" id="UP000003455">
    <property type="component" value="Chromosome"/>
</dbReference>
<organism evidence="4">
    <name type="scientific">Staphylococcus aureus subsp. aureus MN8</name>
    <dbReference type="NCBI Taxonomy" id="548470"/>
    <lineage>
        <taxon>Bacteria</taxon>
        <taxon>Bacillati</taxon>
        <taxon>Bacillota</taxon>
        <taxon>Bacilli</taxon>
        <taxon>Bacillales</taxon>
        <taxon>Staphylococcaceae</taxon>
        <taxon>Staphylococcus</taxon>
    </lineage>
</organism>
<dbReference type="SUPFAM" id="SSF56563">
    <property type="entry name" value="Major capsid protein gp5"/>
    <property type="match status" value="1"/>
</dbReference>
<dbReference type="SMR" id="A0A0E1X581"/>